<keyword evidence="4" id="KW-1185">Reference proteome</keyword>
<organism evidence="3 4">
    <name type="scientific">Pseudocercospora fuligena</name>
    <dbReference type="NCBI Taxonomy" id="685502"/>
    <lineage>
        <taxon>Eukaryota</taxon>
        <taxon>Fungi</taxon>
        <taxon>Dikarya</taxon>
        <taxon>Ascomycota</taxon>
        <taxon>Pezizomycotina</taxon>
        <taxon>Dothideomycetes</taxon>
        <taxon>Dothideomycetidae</taxon>
        <taxon>Mycosphaerellales</taxon>
        <taxon>Mycosphaerellaceae</taxon>
        <taxon>Pseudocercospora</taxon>
    </lineage>
</organism>
<feature type="compositionally biased region" description="Polar residues" evidence="2">
    <location>
        <begin position="1"/>
        <end position="11"/>
    </location>
</feature>
<feature type="compositionally biased region" description="Basic and acidic residues" evidence="2">
    <location>
        <begin position="457"/>
        <end position="470"/>
    </location>
</feature>
<evidence type="ECO:0000313" key="4">
    <source>
        <dbReference type="Proteomes" id="UP000660729"/>
    </source>
</evidence>
<evidence type="ECO:0000256" key="1">
    <source>
        <dbReference type="SAM" id="Coils"/>
    </source>
</evidence>
<dbReference type="Proteomes" id="UP000660729">
    <property type="component" value="Unassembled WGS sequence"/>
</dbReference>
<dbReference type="AlphaFoldDB" id="A0A8H6RBR9"/>
<feature type="coiled-coil region" evidence="1">
    <location>
        <begin position="92"/>
        <end position="147"/>
    </location>
</feature>
<accession>A0A8H6RBR9</accession>
<keyword evidence="1" id="KW-0175">Coiled coil</keyword>
<feature type="compositionally biased region" description="Polar residues" evidence="2">
    <location>
        <begin position="491"/>
        <end position="500"/>
    </location>
</feature>
<sequence>MANTYGYTTTIKADPPVRPSKRFSLLRNKNDSSGGGTKAPNKLHLELQKSMDKAKKAFKKAASLTPGHEQRVTRRENVRGVLIDAMVLKTTLRDEKKKLRATEKIAENVTAELEAVKKARSALQADLEQEKNLATIQKENLNELKIQNIVHTLRLDLETKSSDAWKAEDSKQIMDLKDTNEQLTTDYEAKLEQKKAEITELQCELFELQQNVDVVGSKLEAAELKAAEQIEALQDSIKQVELAAEQHLASEKDKFERENSALAWEVNQAQKSFVSERAHVNGLHNELAFVEAENLNIESDNINLRAERDDLHEKLEITSNELKDAKKVISHAVERMYLDNPLVKKNPETTSLSEALQDHTEITNKKVNAARIYQSRAEKDLASEKTKYRQLVDKTAEQRKEWLAAKKELGDCKGARKQAEYELVQQGHKLGAVNARNGELKKQMDEVQETSQAMHARNQEVEKKLEEAKQTSHAANARNAELEEELEDAKQTSQVLQEKSAQIEKDLAEAQEAATQNAARRDSVTDDADIKIAELEKRCAQLKQEKNDLLDEQETEECINADKISTLERDLADTKNQLEEHNVAVKNANILLEEADQQKAHMHEKVLDSIKRADKAIRLQTQAEMAYDEAFEEKKLLEKQIDSEQATFEAEISQLKQTFEGMHQDMRSALDGIEDGLTSGEMNNVHEAVMDLRDILGSRDAVDESLEESMTEQEAEQADESLVIEEEEEYSGLSTIEEETEEEVAAQDEELGPLCGSSTDAVADVASHKEVEVTTLAAGEEVEEEIVLDEVEQLVALGLE</sequence>
<evidence type="ECO:0000256" key="2">
    <source>
        <dbReference type="SAM" id="MobiDB-lite"/>
    </source>
</evidence>
<gene>
    <name evidence="3" type="ORF">HII31_09848</name>
</gene>
<dbReference type="OrthoDB" id="3647871at2759"/>
<feature type="coiled-coil region" evidence="1">
    <location>
        <begin position="173"/>
        <end position="272"/>
    </location>
</feature>
<feature type="region of interest" description="Disordered" evidence="2">
    <location>
        <begin position="1"/>
        <end position="20"/>
    </location>
</feature>
<comment type="caution">
    <text evidence="3">The sequence shown here is derived from an EMBL/GenBank/DDBJ whole genome shotgun (WGS) entry which is preliminary data.</text>
</comment>
<feature type="region of interest" description="Disordered" evidence="2">
    <location>
        <begin position="450"/>
        <end position="500"/>
    </location>
</feature>
<evidence type="ECO:0000313" key="3">
    <source>
        <dbReference type="EMBL" id="KAF7188925.1"/>
    </source>
</evidence>
<protein>
    <submittedName>
        <fullName evidence="3">Uncharacterized protein</fullName>
    </submittedName>
</protein>
<dbReference type="EMBL" id="JABCIY010000204">
    <property type="protein sequence ID" value="KAF7188925.1"/>
    <property type="molecule type" value="Genomic_DNA"/>
</dbReference>
<name>A0A8H6RBR9_9PEZI</name>
<proteinExistence type="predicted"/>
<reference evidence="3" key="1">
    <citation type="submission" date="2020-04" db="EMBL/GenBank/DDBJ databases">
        <title>Draft genome resource of the tomato pathogen Pseudocercospora fuligena.</title>
        <authorList>
            <person name="Zaccaron A."/>
        </authorList>
    </citation>
    <scope>NUCLEOTIDE SEQUENCE</scope>
    <source>
        <strain evidence="3">PF001</strain>
    </source>
</reference>
<feature type="coiled-coil region" evidence="1">
    <location>
        <begin position="301"/>
        <end position="328"/>
    </location>
</feature>